<gene>
    <name evidence="7" type="primary">PKIA</name>
</gene>
<dbReference type="GeneID" id="110199204"/>
<feature type="region of interest" description="Disordered" evidence="4">
    <location>
        <begin position="54"/>
        <end position="91"/>
    </location>
</feature>
<protein>
    <submittedName>
        <fullName evidence="7">cAMP-dependent protein kinase inhibitor alpha isoform X1</fullName>
    </submittedName>
</protein>
<evidence type="ECO:0000256" key="2">
    <source>
        <dbReference type="ARBA" id="ARBA00006393"/>
    </source>
</evidence>
<keyword evidence="3 7" id="KW-0649">Protein kinase inhibitor</keyword>
<reference evidence="7" key="1">
    <citation type="submission" date="2025-08" db="UniProtKB">
        <authorList>
            <consortium name="RefSeq"/>
        </authorList>
    </citation>
    <scope>IDENTIFICATION</scope>
    <source>
        <tissue evidence="7">Spleen</tissue>
    </source>
</reference>
<evidence type="ECO:0000256" key="4">
    <source>
        <dbReference type="SAM" id="MobiDB-lite"/>
    </source>
</evidence>
<evidence type="ECO:0000256" key="1">
    <source>
        <dbReference type="ARBA" id="ARBA00002844"/>
    </source>
</evidence>
<feature type="chain" id="PRO_5027803564" evidence="5">
    <location>
        <begin position="25"/>
        <end position="91"/>
    </location>
</feature>
<evidence type="ECO:0000313" key="7">
    <source>
        <dbReference type="RefSeq" id="XP_020829605.1"/>
    </source>
</evidence>
<comment type="function">
    <text evidence="1">Extremely potent competitive inhibitor of cAMP-dependent protein kinase activity, this protein interacts with the catalytic subunit of the enzyme after the cAMP-induced dissociation of its regulatory chains.</text>
</comment>
<dbReference type="Proteomes" id="UP000515140">
    <property type="component" value="Unplaced"/>
</dbReference>
<evidence type="ECO:0000313" key="6">
    <source>
        <dbReference type="Proteomes" id="UP000515140"/>
    </source>
</evidence>
<sequence length="91" mass="9723">MHSPSWALLCGYLLAMTDVETTYADFIASGRTGRRNAIHDIIVTSSTTNTSDVSLKLSDLDINKPEGEGDGQKNPPEQTGENQGGAPKQDS</sequence>
<dbReference type="RefSeq" id="XP_020829605.1">
    <property type="nucleotide sequence ID" value="XM_020973946.1"/>
</dbReference>
<evidence type="ECO:0000256" key="5">
    <source>
        <dbReference type="SAM" id="SignalP"/>
    </source>
</evidence>
<dbReference type="KEGG" id="pcw:110199204"/>
<dbReference type="GO" id="GO:0004862">
    <property type="term" value="F:cAMP-dependent protein kinase inhibitor activity"/>
    <property type="evidence" value="ECO:0007669"/>
    <property type="project" value="InterPro"/>
</dbReference>
<feature type="signal peptide" evidence="5">
    <location>
        <begin position="1"/>
        <end position="24"/>
    </location>
</feature>
<dbReference type="PANTHER" id="PTHR15416">
    <property type="entry name" value="CAMP-DEPENDENT PROTEIN KINASE INHIBITOR/PKI"/>
    <property type="match status" value="1"/>
</dbReference>
<proteinExistence type="inferred from homology"/>
<comment type="similarity">
    <text evidence="2">Belongs to the PKI family.</text>
</comment>
<keyword evidence="5" id="KW-0732">Signal</keyword>
<evidence type="ECO:0000256" key="3">
    <source>
        <dbReference type="ARBA" id="ARBA00023013"/>
    </source>
</evidence>
<name>A0A6P5J5W7_PHACI</name>
<dbReference type="CTD" id="5569"/>
<dbReference type="InterPro" id="IPR004171">
    <property type="entry name" value="cAMP_dep_PKI"/>
</dbReference>
<organism evidence="6 7">
    <name type="scientific">Phascolarctos cinereus</name>
    <name type="common">Koala</name>
    <dbReference type="NCBI Taxonomy" id="38626"/>
    <lineage>
        <taxon>Eukaryota</taxon>
        <taxon>Metazoa</taxon>
        <taxon>Chordata</taxon>
        <taxon>Craniata</taxon>
        <taxon>Vertebrata</taxon>
        <taxon>Euteleostomi</taxon>
        <taxon>Mammalia</taxon>
        <taxon>Metatheria</taxon>
        <taxon>Diprotodontia</taxon>
        <taxon>Phascolarctidae</taxon>
        <taxon>Phascolarctos</taxon>
    </lineage>
</organism>
<dbReference type="FunCoup" id="A0A6P5J5W7">
    <property type="interactions" value="2225"/>
</dbReference>
<feature type="compositionally biased region" description="Basic and acidic residues" evidence="4">
    <location>
        <begin position="58"/>
        <end position="71"/>
    </location>
</feature>
<dbReference type="Pfam" id="PF02827">
    <property type="entry name" value="PKI"/>
    <property type="match status" value="1"/>
</dbReference>
<dbReference type="InParanoid" id="A0A6P5J5W7"/>
<keyword evidence="6" id="KW-1185">Reference proteome</keyword>
<dbReference type="AlphaFoldDB" id="A0A6P5J5W7"/>
<accession>A0A6P5J5W7</accession>